<proteinExistence type="predicted"/>
<keyword evidence="2" id="KW-1185">Reference proteome</keyword>
<reference evidence="1 2" key="1">
    <citation type="submission" date="2024-03" db="EMBL/GenBank/DDBJ databases">
        <title>The Acrasis kona genome and developmental transcriptomes reveal deep origins of eukaryotic multicellular pathways.</title>
        <authorList>
            <person name="Sheikh S."/>
            <person name="Fu C.-J."/>
            <person name="Brown M.W."/>
            <person name="Baldauf S.L."/>
        </authorList>
    </citation>
    <scope>NUCLEOTIDE SEQUENCE [LARGE SCALE GENOMIC DNA]</scope>
    <source>
        <strain evidence="1 2">ATCC MYA-3509</strain>
    </source>
</reference>
<gene>
    <name evidence="1" type="ORF">AKO1_003347</name>
</gene>
<dbReference type="Proteomes" id="UP001431209">
    <property type="component" value="Unassembled WGS sequence"/>
</dbReference>
<name>A0AAW2Z8Y4_9EUKA</name>
<accession>A0AAW2Z8Y4</accession>
<organism evidence="1 2">
    <name type="scientific">Acrasis kona</name>
    <dbReference type="NCBI Taxonomy" id="1008807"/>
    <lineage>
        <taxon>Eukaryota</taxon>
        <taxon>Discoba</taxon>
        <taxon>Heterolobosea</taxon>
        <taxon>Tetramitia</taxon>
        <taxon>Eutetramitia</taxon>
        <taxon>Acrasidae</taxon>
        <taxon>Acrasis</taxon>
    </lineage>
</organism>
<evidence type="ECO:0000313" key="1">
    <source>
        <dbReference type="EMBL" id="KAL0485667.1"/>
    </source>
</evidence>
<sequence>MQENNPYTLPDAKFITHNNIDVPLEEYFDKHSSQIYNMLPFSQDPTFSKKYTTQEKINMTDSILNLSKGTGSDNMFLCGMDMATTGNKLITQAQQRVCWDALQNKKDHLTEQEYTVLLKNIEQANMDGCRQILENINNTH</sequence>
<comment type="caution">
    <text evidence="1">The sequence shown here is derived from an EMBL/GenBank/DDBJ whole genome shotgun (WGS) entry which is preliminary data.</text>
</comment>
<dbReference type="AlphaFoldDB" id="A0AAW2Z8Y4"/>
<dbReference type="EMBL" id="JAOPGA020001156">
    <property type="protein sequence ID" value="KAL0485667.1"/>
    <property type="molecule type" value="Genomic_DNA"/>
</dbReference>
<protein>
    <submittedName>
        <fullName evidence="1">RpoC2</fullName>
    </submittedName>
</protein>
<evidence type="ECO:0000313" key="2">
    <source>
        <dbReference type="Proteomes" id="UP001431209"/>
    </source>
</evidence>